<feature type="transmembrane region" description="Helical" evidence="7">
    <location>
        <begin position="222"/>
        <end position="240"/>
    </location>
</feature>
<evidence type="ECO:0000256" key="2">
    <source>
        <dbReference type="ARBA" id="ARBA00007049"/>
    </source>
</evidence>
<evidence type="ECO:0000256" key="1">
    <source>
        <dbReference type="ARBA" id="ARBA00004127"/>
    </source>
</evidence>
<dbReference type="GO" id="GO:0005384">
    <property type="term" value="F:manganese ion transmembrane transporter activity"/>
    <property type="evidence" value="ECO:0007669"/>
    <property type="project" value="InterPro"/>
</dbReference>
<dbReference type="Pfam" id="PF01988">
    <property type="entry name" value="VIT1"/>
    <property type="match status" value="1"/>
</dbReference>
<comment type="similarity">
    <text evidence="2">Belongs to the CCC1 family.</text>
</comment>
<dbReference type="EMBL" id="LFRF01000001">
    <property type="protein sequence ID" value="KND95252.1"/>
    <property type="molecule type" value="Genomic_DNA"/>
</dbReference>
<comment type="subcellular location">
    <subcellularLocation>
        <location evidence="1">Endomembrane system</location>
        <topology evidence="1">Multi-pass membrane protein</topology>
    </subcellularLocation>
</comment>
<evidence type="ECO:0000256" key="7">
    <source>
        <dbReference type="SAM" id="Phobius"/>
    </source>
</evidence>
<accession>A0A0L0NM92</accession>
<dbReference type="InterPro" id="IPR008217">
    <property type="entry name" value="Ccc1_fam"/>
</dbReference>
<dbReference type="PANTHER" id="PTHR31851">
    <property type="entry name" value="FE(2+)/MN(2+) TRANSPORTER PCL1"/>
    <property type="match status" value="1"/>
</dbReference>
<evidence type="ECO:0000256" key="5">
    <source>
        <dbReference type="ARBA" id="ARBA00023136"/>
    </source>
</evidence>
<dbReference type="Proteomes" id="UP000036947">
    <property type="component" value="Unassembled WGS sequence"/>
</dbReference>
<dbReference type="GO" id="GO:0030026">
    <property type="term" value="P:intracellular manganese ion homeostasis"/>
    <property type="evidence" value="ECO:0007669"/>
    <property type="project" value="InterPro"/>
</dbReference>
<keyword evidence="4 7" id="KW-1133">Transmembrane helix</keyword>
<evidence type="ECO:0000256" key="6">
    <source>
        <dbReference type="SAM" id="MobiDB-lite"/>
    </source>
</evidence>
<feature type="transmembrane region" description="Helical" evidence="7">
    <location>
        <begin position="261"/>
        <end position="285"/>
    </location>
</feature>
<keyword evidence="3 7" id="KW-0812">Transmembrane</keyword>
<evidence type="ECO:0000313" key="8">
    <source>
        <dbReference type="EMBL" id="KND95252.1"/>
    </source>
</evidence>
<feature type="compositionally biased region" description="Basic and acidic residues" evidence="6">
    <location>
        <begin position="118"/>
        <end position="133"/>
    </location>
</feature>
<dbReference type="AlphaFoldDB" id="A0A0L0NM92"/>
<evidence type="ECO:0000256" key="4">
    <source>
        <dbReference type="ARBA" id="ARBA00022989"/>
    </source>
</evidence>
<proteinExistence type="inferred from homology"/>
<comment type="caution">
    <text evidence="8">The sequence shown here is derived from an EMBL/GenBank/DDBJ whole genome shotgun (WGS) entry which is preliminary data.</text>
</comment>
<evidence type="ECO:0000256" key="3">
    <source>
        <dbReference type="ARBA" id="ARBA00022692"/>
    </source>
</evidence>
<gene>
    <name evidence="8" type="ORF">TOPH_00244</name>
</gene>
<protein>
    <submittedName>
        <fullName evidence="8">Protein CCC1</fullName>
    </submittedName>
</protein>
<feature type="region of interest" description="Disordered" evidence="6">
    <location>
        <begin position="73"/>
        <end position="133"/>
    </location>
</feature>
<feature type="compositionally biased region" description="Low complexity" evidence="6">
    <location>
        <begin position="101"/>
        <end position="117"/>
    </location>
</feature>
<reference evidence="8 9" key="1">
    <citation type="journal article" date="2015" name="BMC Genomics">
        <title>The genome of the truffle-parasite Tolypocladium ophioglossoides and the evolution of antifungal peptaibiotics.</title>
        <authorList>
            <person name="Quandt C.A."/>
            <person name="Bushley K.E."/>
            <person name="Spatafora J.W."/>
        </authorList>
    </citation>
    <scope>NUCLEOTIDE SEQUENCE [LARGE SCALE GENOMIC DNA]</scope>
    <source>
        <strain evidence="8 9">CBS 100239</strain>
    </source>
</reference>
<keyword evidence="5 7" id="KW-0472">Membrane</keyword>
<keyword evidence="9" id="KW-1185">Reference proteome</keyword>
<dbReference type="OrthoDB" id="73465at2759"/>
<name>A0A0L0NM92_TOLOC</name>
<organism evidence="8 9">
    <name type="scientific">Tolypocladium ophioglossoides (strain CBS 100239)</name>
    <name type="common">Snaketongue truffleclub</name>
    <name type="synonym">Elaphocordyceps ophioglossoides</name>
    <dbReference type="NCBI Taxonomy" id="1163406"/>
    <lineage>
        <taxon>Eukaryota</taxon>
        <taxon>Fungi</taxon>
        <taxon>Dikarya</taxon>
        <taxon>Ascomycota</taxon>
        <taxon>Pezizomycotina</taxon>
        <taxon>Sordariomycetes</taxon>
        <taxon>Hypocreomycetidae</taxon>
        <taxon>Hypocreales</taxon>
        <taxon>Ophiocordycipitaceae</taxon>
        <taxon>Tolypocladium</taxon>
    </lineage>
</organism>
<feature type="transmembrane region" description="Helical" evidence="7">
    <location>
        <begin position="193"/>
        <end position="216"/>
    </location>
</feature>
<dbReference type="STRING" id="1163406.A0A0L0NM92"/>
<sequence>MAKLRSPCLTRFLSDFTLGFSDGLTVPFALTAGLSSLGRADTVIYAGLAELCAGSISMGIGGYLSALDEVPAASSHHSSSRGDGGGDGGGDEEELRGMLHDGSASGASTSSDSSSRGSIDEKDKGREASNEELVRRHLDPLALPGSTVSDIMAALRRRPDGLSRAALKLQQQQEDAAAAAACSSEQRLPIWPVASGLSISLGYVVGGIIPLFPYLFAATVGLALRWSICLCLLALMAFGSGKSWVLRGEDRSWRRCLVEGVQMLVLGSLAAGAAVLCVNMVGGAVESAG</sequence>
<evidence type="ECO:0000313" key="9">
    <source>
        <dbReference type="Proteomes" id="UP000036947"/>
    </source>
</evidence>
<dbReference type="GO" id="GO:0012505">
    <property type="term" value="C:endomembrane system"/>
    <property type="evidence" value="ECO:0007669"/>
    <property type="project" value="UniProtKB-SubCell"/>
</dbReference>